<dbReference type="AlphaFoldDB" id="A0A3N4VP13"/>
<protein>
    <submittedName>
        <fullName evidence="1">Uncharacterized protein</fullName>
    </submittedName>
</protein>
<evidence type="ECO:0000313" key="2">
    <source>
        <dbReference type="Proteomes" id="UP000269708"/>
    </source>
</evidence>
<comment type="caution">
    <text evidence="1">The sequence shown here is derived from an EMBL/GenBank/DDBJ whole genome shotgun (WGS) entry which is preliminary data.</text>
</comment>
<evidence type="ECO:0000313" key="1">
    <source>
        <dbReference type="EMBL" id="RPE81599.1"/>
    </source>
</evidence>
<sequence>MKSDKDIDNPIVRYVACFGSVREAAQAAGVSTEMLRRMRKRGYVSTRQRALQMAQACQFRVKATELMALTRAGAAP</sequence>
<organism evidence="1 2">
    <name type="scientific">Vulcaniibacterium tengchongense</name>
    <dbReference type="NCBI Taxonomy" id="1273429"/>
    <lineage>
        <taxon>Bacteria</taxon>
        <taxon>Pseudomonadati</taxon>
        <taxon>Pseudomonadota</taxon>
        <taxon>Gammaproteobacteria</taxon>
        <taxon>Lysobacterales</taxon>
        <taxon>Lysobacteraceae</taxon>
        <taxon>Vulcaniibacterium</taxon>
    </lineage>
</organism>
<keyword evidence="2" id="KW-1185">Reference proteome</keyword>
<accession>A0A3N4VP13</accession>
<dbReference type="RefSeq" id="WP_123769135.1">
    <property type="nucleotide sequence ID" value="NZ_RKQN01000001.1"/>
</dbReference>
<dbReference type="Gene3D" id="1.10.260.40">
    <property type="entry name" value="lambda repressor-like DNA-binding domains"/>
    <property type="match status" value="1"/>
</dbReference>
<dbReference type="GO" id="GO:0003677">
    <property type="term" value="F:DNA binding"/>
    <property type="evidence" value="ECO:0007669"/>
    <property type="project" value="InterPro"/>
</dbReference>
<dbReference type="EMBL" id="RKQN01000001">
    <property type="protein sequence ID" value="RPE81599.1"/>
    <property type="molecule type" value="Genomic_DNA"/>
</dbReference>
<name>A0A3N4VP13_9GAMM</name>
<dbReference type="Proteomes" id="UP000269708">
    <property type="component" value="Unassembled WGS sequence"/>
</dbReference>
<dbReference type="InterPro" id="IPR010982">
    <property type="entry name" value="Lambda_DNA-bd_dom_sf"/>
</dbReference>
<reference evidence="1 2" key="1">
    <citation type="submission" date="2018-11" db="EMBL/GenBank/DDBJ databases">
        <title>Genomic Encyclopedia of Type Strains, Phase IV (KMG-IV): sequencing the most valuable type-strain genomes for metagenomic binning, comparative biology and taxonomic classification.</title>
        <authorList>
            <person name="Goeker M."/>
        </authorList>
    </citation>
    <scope>NUCLEOTIDE SEQUENCE [LARGE SCALE GENOMIC DNA]</scope>
    <source>
        <strain evidence="1 2">DSM 25623</strain>
    </source>
</reference>
<gene>
    <name evidence="1" type="ORF">EDC50_0791</name>
</gene>
<proteinExistence type="predicted"/>
<dbReference type="OrthoDB" id="6028377at2"/>